<name>A0AAN7YKE1_9EURO</name>
<comment type="caution">
    <text evidence="1">The sequence shown here is derived from an EMBL/GenBank/DDBJ whole genome shotgun (WGS) entry which is preliminary data.</text>
</comment>
<keyword evidence="2" id="KW-1185">Reference proteome</keyword>
<dbReference type="Proteomes" id="UP001309876">
    <property type="component" value="Unassembled WGS sequence"/>
</dbReference>
<protein>
    <submittedName>
        <fullName evidence="1">Uncharacterized protein</fullName>
    </submittedName>
</protein>
<dbReference type="PANTHER" id="PTHR47256">
    <property type="entry name" value="ZN(II)2CYS6 TRANSCRIPTION FACTOR (EUROFUNG)-RELATED"/>
    <property type="match status" value="1"/>
</dbReference>
<dbReference type="PANTHER" id="PTHR47256:SF4">
    <property type="entry name" value="ZN(II)2CYS6 TRANSCRIPTION FACTOR (EUROFUNG)"/>
    <property type="match status" value="1"/>
</dbReference>
<gene>
    <name evidence="1" type="ORF">LTR05_001687</name>
</gene>
<reference evidence="1 2" key="1">
    <citation type="submission" date="2023-08" db="EMBL/GenBank/DDBJ databases">
        <title>Black Yeasts Isolated from many extreme environments.</title>
        <authorList>
            <person name="Coleine C."/>
            <person name="Stajich J.E."/>
            <person name="Selbmann L."/>
        </authorList>
    </citation>
    <scope>NUCLEOTIDE SEQUENCE [LARGE SCALE GENOMIC DNA]</scope>
    <source>
        <strain evidence="1 2">CCFEE 5910</strain>
    </source>
</reference>
<organism evidence="1 2">
    <name type="scientific">Lithohypha guttulata</name>
    <dbReference type="NCBI Taxonomy" id="1690604"/>
    <lineage>
        <taxon>Eukaryota</taxon>
        <taxon>Fungi</taxon>
        <taxon>Dikarya</taxon>
        <taxon>Ascomycota</taxon>
        <taxon>Pezizomycotina</taxon>
        <taxon>Eurotiomycetes</taxon>
        <taxon>Chaetothyriomycetidae</taxon>
        <taxon>Chaetothyriales</taxon>
        <taxon>Trichomeriaceae</taxon>
        <taxon>Lithohypha</taxon>
    </lineage>
</organism>
<evidence type="ECO:0000313" key="1">
    <source>
        <dbReference type="EMBL" id="KAK5091503.1"/>
    </source>
</evidence>
<sequence>MAWRRPFDPRKPHVHLANICSGNELRELEPWRPYPKVDPTTLFASKSLNLTSFSLYEIGKDICLVLLSGGPDDSPLPGHTILEPSERLSRARNIEHALIQWYENLPQTSRTEDSKDSYIAGPVLDVHLTYNVWRITLYGVLIQCKTDSPQPDREEYNQKTISACASIAGLVQAGQRSWGLSNGPFSMVHGASVGTHALLGFLDRPDVPQIVHTMIVALTASCHRWTLARGIVRTLWLTLREREIESLLPDSTLDLLRSSAVEKWGPEDHRLFASCAYPNYAASDNSRYPVGIGEVLESYAQLDLGQMDQPESSSRGPG</sequence>
<proteinExistence type="predicted"/>
<dbReference type="InterPro" id="IPR053187">
    <property type="entry name" value="Notoamide_regulator"/>
</dbReference>
<evidence type="ECO:0000313" key="2">
    <source>
        <dbReference type="Proteomes" id="UP001309876"/>
    </source>
</evidence>
<dbReference type="AlphaFoldDB" id="A0AAN7YKE1"/>
<dbReference type="EMBL" id="JAVRRJ010000001">
    <property type="protein sequence ID" value="KAK5091503.1"/>
    <property type="molecule type" value="Genomic_DNA"/>
</dbReference>
<dbReference type="CDD" id="cd12148">
    <property type="entry name" value="fungal_TF_MHR"/>
    <property type="match status" value="1"/>
</dbReference>
<accession>A0AAN7YKE1</accession>